<keyword evidence="5" id="KW-1185">Reference proteome</keyword>
<dbReference type="EMBL" id="CP070273">
    <property type="protein sequence ID" value="QRV23635.1"/>
    <property type="molecule type" value="Genomic_DNA"/>
</dbReference>
<feature type="coiled-coil region" evidence="2">
    <location>
        <begin position="111"/>
        <end position="138"/>
    </location>
</feature>
<evidence type="ECO:0000256" key="2">
    <source>
        <dbReference type="SAM" id="Coils"/>
    </source>
</evidence>
<dbReference type="SUPFAM" id="SSF111369">
    <property type="entry name" value="HlyD-like secretion proteins"/>
    <property type="match status" value="1"/>
</dbReference>
<dbReference type="RefSeq" id="WP_205114247.1">
    <property type="nucleotide sequence ID" value="NZ_CP070273.1"/>
</dbReference>
<keyword evidence="2" id="KW-0175">Coiled coil</keyword>
<dbReference type="PANTHER" id="PTHR30469">
    <property type="entry name" value="MULTIDRUG RESISTANCE PROTEIN MDTA"/>
    <property type="match status" value="1"/>
</dbReference>
<feature type="transmembrane region" description="Helical" evidence="3">
    <location>
        <begin position="12"/>
        <end position="34"/>
    </location>
</feature>
<reference evidence="4 5" key="1">
    <citation type="submission" date="2021-02" db="EMBL/GenBank/DDBJ databases">
        <title>The genome of Marinomonas foliarum JZW.</title>
        <authorList>
            <person name="Sun M."/>
        </authorList>
    </citation>
    <scope>NUCLEOTIDE SEQUENCE [LARGE SCALE GENOMIC DNA]</scope>
    <source>
        <strain evidence="4 5">JZW</strain>
    </source>
</reference>
<proteinExistence type="inferred from homology"/>
<dbReference type="InterPro" id="IPR006143">
    <property type="entry name" value="RND_pump_MFP"/>
</dbReference>
<evidence type="ECO:0000313" key="5">
    <source>
        <dbReference type="Proteomes" id="UP000644167"/>
    </source>
</evidence>
<evidence type="ECO:0000256" key="3">
    <source>
        <dbReference type="SAM" id="Phobius"/>
    </source>
</evidence>
<dbReference type="Gene3D" id="2.40.50.100">
    <property type="match status" value="1"/>
</dbReference>
<organism evidence="4 5">
    <name type="scientific">Marinomonas foliarum</name>
    <dbReference type="NCBI Taxonomy" id="491950"/>
    <lineage>
        <taxon>Bacteria</taxon>
        <taxon>Pseudomonadati</taxon>
        <taxon>Pseudomonadota</taxon>
        <taxon>Gammaproteobacteria</taxon>
        <taxon>Oceanospirillales</taxon>
        <taxon>Oceanospirillaceae</taxon>
        <taxon>Marinomonas</taxon>
    </lineage>
</organism>
<keyword evidence="3" id="KW-0472">Membrane</keyword>
<dbReference type="NCBIfam" id="TIGR01730">
    <property type="entry name" value="RND_mfp"/>
    <property type="match status" value="1"/>
</dbReference>
<sequence>MSVTNLWEGKRLTTQSSCLIFLAIITIMVASRFISISAHATENEIKHAALTVTTTSVLSLDWNNNIEASGDIVAWQEAIIGAQLNGLRLTEVLVDVGDYVKKGQLIARFDNASLLNDKALLEANLNQASALVKQANIDYQRAFALSKSDGISKQNLLQAETQKQTTTAEESAVTAQLASNALQLSYVNVTSPDEGVISSRTATLGGIGTIGEELFRLIRGNKLEWYGQLTAQQASHLSLGQKITLDLTNNSEAIAYIRQISPIINPQTRMLTVYASLEPNNRARAGMFALGKIQLNKTPALVVPSISVVIRDGRSYVFELINETQQVIQRPIKVARRQGDYVEITGNIKAGASIIKQGAGFLNEGDIVKVVEEQEPITFSGAHLEQEAL</sequence>
<dbReference type="PANTHER" id="PTHR30469:SF15">
    <property type="entry name" value="HLYD FAMILY OF SECRETION PROTEINS"/>
    <property type="match status" value="1"/>
</dbReference>
<keyword evidence="3" id="KW-1133">Transmembrane helix</keyword>
<evidence type="ECO:0000256" key="1">
    <source>
        <dbReference type="ARBA" id="ARBA00009477"/>
    </source>
</evidence>
<comment type="similarity">
    <text evidence="1">Belongs to the membrane fusion protein (MFP) (TC 8.A.1) family.</text>
</comment>
<dbReference type="Proteomes" id="UP000644167">
    <property type="component" value="Chromosome"/>
</dbReference>
<name>A0ABX7IN20_9GAMM</name>
<keyword evidence="3" id="KW-0812">Transmembrane</keyword>
<accession>A0ABX7IN20</accession>
<dbReference type="Gene3D" id="2.40.420.20">
    <property type="match status" value="1"/>
</dbReference>
<protein>
    <submittedName>
        <fullName evidence="4">Efflux RND transporter periplasmic adaptor subunit</fullName>
    </submittedName>
</protein>
<dbReference type="Gene3D" id="1.10.287.470">
    <property type="entry name" value="Helix hairpin bin"/>
    <property type="match status" value="1"/>
</dbReference>
<evidence type="ECO:0000313" key="4">
    <source>
        <dbReference type="EMBL" id="QRV23635.1"/>
    </source>
</evidence>
<dbReference type="Gene3D" id="2.40.30.170">
    <property type="match status" value="1"/>
</dbReference>
<gene>
    <name evidence="4" type="ORF">JSY38_16610</name>
</gene>